<dbReference type="AlphaFoldDB" id="A0A931J096"/>
<gene>
    <name evidence="3" type="ORF">I7X39_00030</name>
</gene>
<reference evidence="3" key="1">
    <citation type="submission" date="2020-12" db="EMBL/GenBank/DDBJ databases">
        <title>The genome sequence of Inhella sp. 1Y17.</title>
        <authorList>
            <person name="Liu Y."/>
        </authorList>
    </citation>
    <scope>NUCLEOTIDE SEQUENCE</scope>
    <source>
        <strain evidence="3">1Y17</strain>
    </source>
</reference>
<dbReference type="Gene3D" id="1.10.1040.20">
    <property type="entry name" value="ProC-like, C-terminal domain"/>
    <property type="match status" value="1"/>
</dbReference>
<dbReference type="SUPFAM" id="SSF48179">
    <property type="entry name" value="6-phosphogluconate dehydrogenase C-terminal domain-like"/>
    <property type="match status" value="1"/>
</dbReference>
<dbReference type="InterPro" id="IPR018931">
    <property type="entry name" value="DUF2520"/>
</dbReference>
<dbReference type="InterPro" id="IPR037108">
    <property type="entry name" value="TM1727-like_C_sf"/>
</dbReference>
<comment type="caution">
    <text evidence="3">The sequence shown here is derived from an EMBL/GenBank/DDBJ whole genome shotgun (WGS) entry which is preliminary data.</text>
</comment>
<dbReference type="InterPro" id="IPR036291">
    <property type="entry name" value="NAD(P)-bd_dom_sf"/>
</dbReference>
<dbReference type="Gene3D" id="3.40.50.720">
    <property type="entry name" value="NAD(P)-binding Rossmann-like Domain"/>
    <property type="match status" value="1"/>
</dbReference>
<dbReference type="EMBL" id="JAEDAK010000001">
    <property type="protein sequence ID" value="MBH9575278.1"/>
    <property type="molecule type" value="Genomic_DNA"/>
</dbReference>
<proteinExistence type="predicted"/>
<sequence>MSRIALIGAGRTAAHLGLALAALGQPVQALGARDAEKARPLAMALGLPVLSPAEAVAAADWVFLCVRDAAIEPLCAALPWRAGQLALHCSGATELSALAAARAAGAAVAGFHPLQLMADPLPSPEAALQAFAGIRIGIEADAPWREALDALAGTLSAQPLHLQAGQRARYHAAANAAASSLLAPLDLAARQAAQALGCTPEQAWEALAPLAQGTLRAAQARGLAGALSGPMARGDVAVLAAHLQALQGRDAELYRGLMQALLPLAAQRLAPDALEPLIRALDRAAGPS</sequence>
<keyword evidence="4" id="KW-1185">Reference proteome</keyword>
<dbReference type="Pfam" id="PF03807">
    <property type="entry name" value="F420_oxidored"/>
    <property type="match status" value="1"/>
</dbReference>
<evidence type="ECO:0000259" key="2">
    <source>
        <dbReference type="Pfam" id="PF10728"/>
    </source>
</evidence>
<evidence type="ECO:0000313" key="4">
    <source>
        <dbReference type="Proteomes" id="UP000613266"/>
    </source>
</evidence>
<dbReference type="Proteomes" id="UP000613266">
    <property type="component" value="Unassembled WGS sequence"/>
</dbReference>
<dbReference type="Pfam" id="PF10728">
    <property type="entry name" value="DUF2520"/>
    <property type="match status" value="1"/>
</dbReference>
<evidence type="ECO:0000259" key="1">
    <source>
        <dbReference type="Pfam" id="PF03807"/>
    </source>
</evidence>
<dbReference type="SUPFAM" id="SSF51735">
    <property type="entry name" value="NAD(P)-binding Rossmann-fold domains"/>
    <property type="match status" value="1"/>
</dbReference>
<feature type="domain" description="DUF2520" evidence="2">
    <location>
        <begin position="135"/>
        <end position="259"/>
    </location>
</feature>
<dbReference type="PANTHER" id="PTHR40459">
    <property type="entry name" value="CONSERVED HYPOTHETICAL ALANINE AND LEUCINE RICH PROTEIN"/>
    <property type="match status" value="1"/>
</dbReference>
<dbReference type="RefSeq" id="WP_198108905.1">
    <property type="nucleotide sequence ID" value="NZ_JAEDAK010000001.1"/>
</dbReference>
<organism evidence="3 4">
    <name type="scientific">Inhella proteolytica</name>
    <dbReference type="NCBI Taxonomy" id="2795029"/>
    <lineage>
        <taxon>Bacteria</taxon>
        <taxon>Pseudomonadati</taxon>
        <taxon>Pseudomonadota</taxon>
        <taxon>Betaproteobacteria</taxon>
        <taxon>Burkholderiales</taxon>
        <taxon>Sphaerotilaceae</taxon>
        <taxon>Inhella</taxon>
    </lineage>
</organism>
<dbReference type="InterPro" id="IPR028939">
    <property type="entry name" value="P5C_Rdtase_cat_N"/>
</dbReference>
<dbReference type="InterPro" id="IPR008927">
    <property type="entry name" value="6-PGluconate_DH-like_C_sf"/>
</dbReference>
<accession>A0A931J096</accession>
<protein>
    <submittedName>
        <fullName evidence="3">DUF2520 domain-containing protein</fullName>
    </submittedName>
</protein>
<name>A0A931J096_9BURK</name>
<dbReference type="PANTHER" id="PTHR40459:SF1">
    <property type="entry name" value="CONSERVED HYPOTHETICAL ALANINE AND LEUCINE RICH PROTEIN"/>
    <property type="match status" value="1"/>
</dbReference>
<feature type="domain" description="Pyrroline-5-carboxylate reductase catalytic N-terminal" evidence="1">
    <location>
        <begin position="3"/>
        <end position="79"/>
    </location>
</feature>
<evidence type="ECO:0000313" key="3">
    <source>
        <dbReference type="EMBL" id="MBH9575278.1"/>
    </source>
</evidence>